<dbReference type="GO" id="GO:0016020">
    <property type="term" value="C:membrane"/>
    <property type="evidence" value="ECO:0007669"/>
    <property type="project" value="UniProtKB-SubCell"/>
</dbReference>
<dbReference type="Proteomes" id="UP000276133">
    <property type="component" value="Unassembled WGS sequence"/>
</dbReference>
<dbReference type="InterPro" id="IPR039283">
    <property type="entry name" value="MOSPD1/3"/>
</dbReference>
<dbReference type="Pfam" id="PF00635">
    <property type="entry name" value="Motile_Sperm"/>
    <property type="match status" value="1"/>
</dbReference>
<feature type="transmembrane region" description="Helical" evidence="5">
    <location>
        <begin position="234"/>
        <end position="252"/>
    </location>
</feature>
<reference evidence="7 8" key="1">
    <citation type="journal article" date="2018" name="Sci. Rep.">
        <title>Genomic signatures of local adaptation to the degree of environmental predictability in rotifers.</title>
        <authorList>
            <person name="Franch-Gras L."/>
            <person name="Hahn C."/>
            <person name="Garcia-Roger E.M."/>
            <person name="Carmona M.J."/>
            <person name="Serra M."/>
            <person name="Gomez A."/>
        </authorList>
    </citation>
    <scope>NUCLEOTIDE SEQUENCE [LARGE SCALE GENOMIC DNA]</scope>
    <source>
        <strain evidence="7">HYR1</strain>
    </source>
</reference>
<feature type="transmembrane region" description="Helical" evidence="5">
    <location>
        <begin position="193"/>
        <end position="214"/>
    </location>
</feature>
<keyword evidence="3 5" id="KW-1133">Transmembrane helix</keyword>
<dbReference type="GO" id="GO:0005737">
    <property type="term" value="C:cytoplasm"/>
    <property type="evidence" value="ECO:0007669"/>
    <property type="project" value="TreeGrafter"/>
</dbReference>
<dbReference type="InterPro" id="IPR000535">
    <property type="entry name" value="MSP_dom"/>
</dbReference>
<sequence length="254" mass="28572">MTLEASNNELMLYPLSLDFFSDDAKSWQPDMHLHNPCDHTIKFKVLTTAPNKYSVSIPEGSVEAKASVQLVVKHSSTAFSDNNITDKLRFKFFVDGSIMGKRDVPLHSVVDRREHVMSQMMAKANASYATYSNESSEDKYSNTSFAFGNSLPEMMAVQHEMTRSITKDIKGFNKNVRQKFYADQIALYNGDNVNYLVIIIGLFCLAILFLPNLMPESSAPSASTVFPAYLHVSYEIKLFCSFILGMVTMVILKN</sequence>
<evidence type="ECO:0000256" key="4">
    <source>
        <dbReference type="ARBA" id="ARBA00023136"/>
    </source>
</evidence>
<dbReference type="EMBL" id="REGN01003860">
    <property type="protein sequence ID" value="RNA20407.1"/>
    <property type="molecule type" value="Genomic_DNA"/>
</dbReference>
<dbReference type="OrthoDB" id="10022288at2759"/>
<dbReference type="InterPro" id="IPR013783">
    <property type="entry name" value="Ig-like_fold"/>
</dbReference>
<keyword evidence="8" id="KW-1185">Reference proteome</keyword>
<feature type="domain" description="MSP" evidence="6">
    <location>
        <begin position="9"/>
        <end position="146"/>
    </location>
</feature>
<keyword evidence="2 5" id="KW-0812">Transmembrane</keyword>
<evidence type="ECO:0000256" key="3">
    <source>
        <dbReference type="ARBA" id="ARBA00022989"/>
    </source>
</evidence>
<keyword evidence="4 5" id="KW-0472">Membrane</keyword>
<organism evidence="7 8">
    <name type="scientific">Brachionus plicatilis</name>
    <name type="common">Marine rotifer</name>
    <name type="synonym">Brachionus muelleri</name>
    <dbReference type="NCBI Taxonomy" id="10195"/>
    <lineage>
        <taxon>Eukaryota</taxon>
        <taxon>Metazoa</taxon>
        <taxon>Spiralia</taxon>
        <taxon>Gnathifera</taxon>
        <taxon>Rotifera</taxon>
        <taxon>Eurotatoria</taxon>
        <taxon>Monogononta</taxon>
        <taxon>Pseudotrocha</taxon>
        <taxon>Ploima</taxon>
        <taxon>Brachionidae</taxon>
        <taxon>Brachionus</taxon>
    </lineage>
</organism>
<gene>
    <name evidence="7" type="ORF">BpHYR1_037759</name>
</gene>
<evidence type="ECO:0000313" key="7">
    <source>
        <dbReference type="EMBL" id="RNA20407.1"/>
    </source>
</evidence>
<dbReference type="SUPFAM" id="SSF49354">
    <property type="entry name" value="PapD-like"/>
    <property type="match status" value="1"/>
</dbReference>
<dbReference type="PANTHER" id="PTHR34441">
    <property type="entry name" value="MOTILE SPERM DOMAIN-CONTAINING PROTEIN 1"/>
    <property type="match status" value="1"/>
</dbReference>
<dbReference type="AlphaFoldDB" id="A0A3M7RA51"/>
<evidence type="ECO:0000313" key="8">
    <source>
        <dbReference type="Proteomes" id="UP000276133"/>
    </source>
</evidence>
<dbReference type="STRING" id="10195.A0A3M7RA51"/>
<name>A0A3M7RA51_BRAPC</name>
<evidence type="ECO:0000256" key="1">
    <source>
        <dbReference type="ARBA" id="ARBA00004141"/>
    </source>
</evidence>
<accession>A0A3M7RA51</accession>
<dbReference type="PANTHER" id="PTHR34441:SF1">
    <property type="entry name" value="MOTILE SPERM DOMAIN-CONTAINING 1"/>
    <property type="match status" value="1"/>
</dbReference>
<dbReference type="PROSITE" id="PS50202">
    <property type="entry name" value="MSP"/>
    <property type="match status" value="1"/>
</dbReference>
<dbReference type="InterPro" id="IPR008962">
    <property type="entry name" value="PapD-like_sf"/>
</dbReference>
<comment type="caution">
    <text evidence="7">The sequence shown here is derived from an EMBL/GenBank/DDBJ whole genome shotgun (WGS) entry which is preliminary data.</text>
</comment>
<evidence type="ECO:0000256" key="5">
    <source>
        <dbReference type="SAM" id="Phobius"/>
    </source>
</evidence>
<comment type="subcellular location">
    <subcellularLocation>
        <location evidence="1">Membrane</location>
        <topology evidence="1">Multi-pass membrane protein</topology>
    </subcellularLocation>
</comment>
<evidence type="ECO:0000256" key="2">
    <source>
        <dbReference type="ARBA" id="ARBA00022692"/>
    </source>
</evidence>
<dbReference type="Gene3D" id="2.60.40.10">
    <property type="entry name" value="Immunoglobulins"/>
    <property type="match status" value="1"/>
</dbReference>
<proteinExistence type="predicted"/>
<evidence type="ECO:0000259" key="6">
    <source>
        <dbReference type="PROSITE" id="PS50202"/>
    </source>
</evidence>
<protein>
    <submittedName>
        <fullName evidence="7">Motile sperm domain-containing 1-like isoform X1</fullName>
    </submittedName>
</protein>